<evidence type="ECO:0000256" key="3">
    <source>
        <dbReference type="ARBA" id="ARBA00023125"/>
    </source>
</evidence>
<dbReference type="GO" id="GO:0005634">
    <property type="term" value="C:nucleus"/>
    <property type="evidence" value="ECO:0007669"/>
    <property type="project" value="UniProtKB-SubCell"/>
</dbReference>
<dbReference type="PANTHER" id="PTHR10015">
    <property type="entry name" value="HEAT SHOCK TRANSCRIPTION FACTOR"/>
    <property type="match status" value="1"/>
</dbReference>
<sequence length="128" mass="14232">YGFHKVPHLNQGVLQGEIPETEMLEFTNPHFQRGQPDMLCLIQRKKTAPEPTPATAQAEGADPAQQSTSTHPSLDLAAVLSEITAIRKHQALLSTDLKNLQSSNAHLWQEAIASRERNKKCQETINKI</sequence>
<evidence type="ECO:0000256" key="4">
    <source>
        <dbReference type="ARBA" id="ARBA00023242"/>
    </source>
</evidence>
<dbReference type="InterPro" id="IPR036390">
    <property type="entry name" value="WH_DNA-bd_sf"/>
</dbReference>
<dbReference type="SUPFAM" id="SSF46785">
    <property type="entry name" value="Winged helix' DNA-binding domain"/>
    <property type="match status" value="1"/>
</dbReference>
<evidence type="ECO:0000313" key="7">
    <source>
        <dbReference type="EMBL" id="EGG08488.1"/>
    </source>
</evidence>
<accession>F4RGD6</accession>
<dbReference type="PANTHER" id="PTHR10015:SF427">
    <property type="entry name" value="HEAT SHOCK FACTOR PROTEIN"/>
    <property type="match status" value="1"/>
</dbReference>
<evidence type="ECO:0000256" key="2">
    <source>
        <dbReference type="ARBA" id="ARBA00006403"/>
    </source>
</evidence>
<comment type="subcellular location">
    <subcellularLocation>
        <location evidence="1">Nucleus</location>
    </subcellularLocation>
</comment>
<dbReference type="EMBL" id="GL883100">
    <property type="protein sequence ID" value="EGG08488.1"/>
    <property type="molecule type" value="Genomic_DNA"/>
</dbReference>
<dbReference type="eggNOG" id="KOG0627">
    <property type="taxonomic scope" value="Eukaryota"/>
</dbReference>
<reference evidence="8" key="1">
    <citation type="journal article" date="2011" name="Proc. Natl. Acad. Sci. U.S.A.">
        <title>Obligate biotrophy features unraveled by the genomic analysis of rust fungi.</title>
        <authorList>
            <person name="Duplessis S."/>
            <person name="Cuomo C.A."/>
            <person name="Lin Y.-C."/>
            <person name="Aerts A."/>
            <person name="Tisserant E."/>
            <person name="Veneault-Fourrey C."/>
            <person name="Joly D.L."/>
            <person name="Hacquard S."/>
            <person name="Amselem J."/>
            <person name="Cantarel B.L."/>
            <person name="Chiu R."/>
            <person name="Coutinho P.M."/>
            <person name="Feau N."/>
            <person name="Field M."/>
            <person name="Frey P."/>
            <person name="Gelhaye E."/>
            <person name="Goldberg J."/>
            <person name="Grabherr M.G."/>
            <person name="Kodira C.D."/>
            <person name="Kohler A."/>
            <person name="Kuees U."/>
            <person name="Lindquist E.A."/>
            <person name="Lucas S.M."/>
            <person name="Mago R."/>
            <person name="Mauceli E."/>
            <person name="Morin E."/>
            <person name="Murat C."/>
            <person name="Pangilinan J.L."/>
            <person name="Park R."/>
            <person name="Pearson M."/>
            <person name="Quesneville H."/>
            <person name="Rouhier N."/>
            <person name="Sakthikumar S."/>
            <person name="Salamov A.A."/>
            <person name="Schmutz J."/>
            <person name="Selles B."/>
            <person name="Shapiro H."/>
            <person name="Tanguay P."/>
            <person name="Tuskan G.A."/>
            <person name="Henrissat B."/>
            <person name="Van de Peer Y."/>
            <person name="Rouze P."/>
            <person name="Ellis J.G."/>
            <person name="Dodds P.N."/>
            <person name="Schein J.E."/>
            <person name="Zhong S."/>
            <person name="Hamelin R.C."/>
            <person name="Grigoriev I.V."/>
            <person name="Szabo L.J."/>
            <person name="Martin F."/>
        </authorList>
    </citation>
    <scope>NUCLEOTIDE SEQUENCE [LARGE SCALE GENOMIC DNA]</scope>
    <source>
        <strain evidence="8">98AG31 / pathotype 3-4-7</strain>
    </source>
</reference>
<dbReference type="InterPro" id="IPR000232">
    <property type="entry name" value="HSF_DNA-bd"/>
</dbReference>
<dbReference type="RefSeq" id="XP_007408074.1">
    <property type="nucleotide sequence ID" value="XM_007408012.1"/>
</dbReference>
<dbReference type="KEGG" id="mlr:MELLADRAFT_31465"/>
<evidence type="ECO:0000256" key="5">
    <source>
        <dbReference type="SAM" id="MobiDB-lite"/>
    </source>
</evidence>
<dbReference type="GO" id="GO:0043565">
    <property type="term" value="F:sequence-specific DNA binding"/>
    <property type="evidence" value="ECO:0007669"/>
    <property type="project" value="InterPro"/>
</dbReference>
<feature type="region of interest" description="Disordered" evidence="5">
    <location>
        <begin position="43"/>
        <end position="71"/>
    </location>
</feature>
<gene>
    <name evidence="7" type="ORF">MELLADRAFT_31465</name>
</gene>
<dbReference type="InParanoid" id="F4RGD6"/>
<dbReference type="Pfam" id="PF00447">
    <property type="entry name" value="HSF_DNA-bind"/>
    <property type="match status" value="1"/>
</dbReference>
<evidence type="ECO:0000259" key="6">
    <source>
        <dbReference type="Pfam" id="PF00447"/>
    </source>
</evidence>
<dbReference type="Proteomes" id="UP000001072">
    <property type="component" value="Unassembled WGS sequence"/>
</dbReference>
<feature type="non-terminal residue" evidence="7">
    <location>
        <position position="128"/>
    </location>
</feature>
<keyword evidence="4" id="KW-0539">Nucleus</keyword>
<dbReference type="STRING" id="747676.F4RGD6"/>
<dbReference type="GO" id="GO:0003700">
    <property type="term" value="F:DNA-binding transcription factor activity"/>
    <property type="evidence" value="ECO:0007669"/>
    <property type="project" value="InterPro"/>
</dbReference>
<feature type="non-terminal residue" evidence="7">
    <location>
        <position position="1"/>
    </location>
</feature>
<comment type="similarity">
    <text evidence="2">Belongs to the HSF family.</text>
</comment>
<dbReference type="AlphaFoldDB" id="F4RGD6"/>
<dbReference type="VEuPathDB" id="FungiDB:MELLADRAFT_31465"/>
<name>F4RGD6_MELLP</name>
<organism evidence="8">
    <name type="scientific">Melampsora larici-populina (strain 98AG31 / pathotype 3-4-7)</name>
    <name type="common">Poplar leaf rust fungus</name>
    <dbReference type="NCBI Taxonomy" id="747676"/>
    <lineage>
        <taxon>Eukaryota</taxon>
        <taxon>Fungi</taxon>
        <taxon>Dikarya</taxon>
        <taxon>Basidiomycota</taxon>
        <taxon>Pucciniomycotina</taxon>
        <taxon>Pucciniomycetes</taxon>
        <taxon>Pucciniales</taxon>
        <taxon>Melampsoraceae</taxon>
        <taxon>Melampsora</taxon>
    </lineage>
</organism>
<dbReference type="GeneID" id="18927143"/>
<keyword evidence="3" id="KW-0238">DNA-binding</keyword>
<feature type="domain" description="HSF-type DNA-binding" evidence="6">
    <location>
        <begin position="1"/>
        <end position="45"/>
    </location>
</feature>
<evidence type="ECO:0000256" key="1">
    <source>
        <dbReference type="ARBA" id="ARBA00004123"/>
    </source>
</evidence>
<evidence type="ECO:0000313" key="8">
    <source>
        <dbReference type="Proteomes" id="UP000001072"/>
    </source>
</evidence>
<protein>
    <recommendedName>
        <fullName evidence="6">HSF-type DNA-binding domain-containing protein</fullName>
    </recommendedName>
</protein>
<keyword evidence="8" id="KW-1185">Reference proteome</keyword>
<proteinExistence type="inferred from homology"/>
<dbReference type="Gene3D" id="1.10.10.10">
    <property type="entry name" value="Winged helix-like DNA-binding domain superfamily/Winged helix DNA-binding domain"/>
    <property type="match status" value="1"/>
</dbReference>
<dbReference type="InterPro" id="IPR036388">
    <property type="entry name" value="WH-like_DNA-bd_sf"/>
</dbReference>
<dbReference type="OrthoDB" id="2507504at2759"/>
<dbReference type="HOGENOM" id="CLU_1964787_0_0_1"/>